<evidence type="ECO:0000256" key="6">
    <source>
        <dbReference type="SAM" id="Phobius"/>
    </source>
</evidence>
<name>A0AAE0D3T6_COLKA</name>
<feature type="transmembrane region" description="Helical" evidence="6">
    <location>
        <begin position="89"/>
        <end position="110"/>
    </location>
</feature>
<feature type="region of interest" description="Disordered" evidence="5">
    <location>
        <begin position="544"/>
        <end position="565"/>
    </location>
</feature>
<dbReference type="Proteomes" id="UP001281614">
    <property type="component" value="Unassembled WGS sequence"/>
</dbReference>
<feature type="transmembrane region" description="Helical" evidence="6">
    <location>
        <begin position="479"/>
        <end position="502"/>
    </location>
</feature>
<evidence type="ECO:0000256" key="5">
    <source>
        <dbReference type="SAM" id="MobiDB-lite"/>
    </source>
</evidence>
<feature type="transmembrane region" description="Helical" evidence="6">
    <location>
        <begin position="421"/>
        <end position="437"/>
    </location>
</feature>
<comment type="subcellular location">
    <subcellularLocation>
        <location evidence="1">Membrane</location>
        <topology evidence="1">Multi-pass membrane protein</topology>
    </subcellularLocation>
</comment>
<accession>A0AAE0D3T6</accession>
<dbReference type="PROSITE" id="PS50850">
    <property type="entry name" value="MFS"/>
    <property type="match status" value="1"/>
</dbReference>
<feature type="compositionally biased region" description="Basic and acidic residues" evidence="5">
    <location>
        <begin position="546"/>
        <end position="565"/>
    </location>
</feature>
<feature type="domain" description="Major facilitator superfamily (MFS) profile" evidence="7">
    <location>
        <begin position="90"/>
        <end position="540"/>
    </location>
</feature>
<keyword evidence="9" id="KW-1185">Reference proteome</keyword>
<feature type="transmembrane region" description="Helical" evidence="6">
    <location>
        <begin position="183"/>
        <end position="203"/>
    </location>
</feature>
<feature type="transmembrane region" description="Helical" evidence="6">
    <location>
        <begin position="209"/>
        <end position="236"/>
    </location>
</feature>
<feature type="transmembrane region" description="Helical" evidence="6">
    <location>
        <begin position="151"/>
        <end position="171"/>
    </location>
</feature>
<feature type="transmembrane region" description="Helical" evidence="6">
    <location>
        <begin position="342"/>
        <end position="360"/>
    </location>
</feature>
<feature type="transmembrane region" description="Helical" evidence="6">
    <location>
        <begin position="248"/>
        <end position="270"/>
    </location>
</feature>
<proteinExistence type="predicted"/>
<evidence type="ECO:0000256" key="1">
    <source>
        <dbReference type="ARBA" id="ARBA00004141"/>
    </source>
</evidence>
<keyword evidence="2 6" id="KW-0812">Transmembrane</keyword>
<dbReference type="InterPro" id="IPR011701">
    <property type="entry name" value="MFS"/>
</dbReference>
<organism evidence="8 9">
    <name type="scientific">Colletotrichum kahawae</name>
    <name type="common">Coffee berry disease fungus</name>
    <dbReference type="NCBI Taxonomy" id="34407"/>
    <lineage>
        <taxon>Eukaryota</taxon>
        <taxon>Fungi</taxon>
        <taxon>Dikarya</taxon>
        <taxon>Ascomycota</taxon>
        <taxon>Pezizomycotina</taxon>
        <taxon>Sordariomycetes</taxon>
        <taxon>Hypocreomycetidae</taxon>
        <taxon>Glomerellales</taxon>
        <taxon>Glomerellaceae</taxon>
        <taxon>Colletotrichum</taxon>
        <taxon>Colletotrichum gloeosporioides species complex</taxon>
    </lineage>
</organism>
<dbReference type="InterPro" id="IPR036259">
    <property type="entry name" value="MFS_trans_sf"/>
</dbReference>
<dbReference type="PANTHER" id="PTHR23507:SF1">
    <property type="entry name" value="FI18259P1-RELATED"/>
    <property type="match status" value="1"/>
</dbReference>
<dbReference type="AlphaFoldDB" id="A0AAE0D3T6"/>
<evidence type="ECO:0000256" key="2">
    <source>
        <dbReference type="ARBA" id="ARBA00022692"/>
    </source>
</evidence>
<feature type="transmembrane region" description="Helical" evidence="6">
    <location>
        <begin position="443"/>
        <end position="467"/>
    </location>
</feature>
<evidence type="ECO:0000256" key="3">
    <source>
        <dbReference type="ARBA" id="ARBA00022989"/>
    </source>
</evidence>
<comment type="caution">
    <text evidence="8">The sequence shown here is derived from an EMBL/GenBank/DDBJ whole genome shotgun (WGS) entry which is preliminary data.</text>
</comment>
<dbReference type="PANTHER" id="PTHR23507">
    <property type="entry name" value="ZGC:174356"/>
    <property type="match status" value="1"/>
</dbReference>
<dbReference type="GO" id="GO:0022857">
    <property type="term" value="F:transmembrane transporter activity"/>
    <property type="evidence" value="ECO:0007669"/>
    <property type="project" value="InterPro"/>
</dbReference>
<dbReference type="Gene3D" id="1.20.1250.20">
    <property type="entry name" value="MFS general substrate transporter like domains"/>
    <property type="match status" value="1"/>
</dbReference>
<evidence type="ECO:0000313" key="9">
    <source>
        <dbReference type="Proteomes" id="UP001281614"/>
    </source>
</evidence>
<evidence type="ECO:0000259" key="7">
    <source>
        <dbReference type="PROSITE" id="PS50850"/>
    </source>
</evidence>
<dbReference type="GO" id="GO:0016020">
    <property type="term" value="C:membrane"/>
    <property type="evidence" value="ECO:0007669"/>
    <property type="project" value="UniProtKB-SubCell"/>
</dbReference>
<evidence type="ECO:0000313" key="8">
    <source>
        <dbReference type="EMBL" id="KAK2748810.1"/>
    </source>
</evidence>
<dbReference type="Pfam" id="PF07690">
    <property type="entry name" value="MFS_1"/>
    <property type="match status" value="1"/>
</dbReference>
<dbReference type="InterPro" id="IPR020846">
    <property type="entry name" value="MFS_dom"/>
</dbReference>
<sequence>MPRLSDEVEAAHLMGAEFADLEGLPADAAPVRAFDQTRSKWSRSPPGLGGWGAGGGNGSSSIAVGSALWAVGVRINDALLRFQVRSPRAVILMLALLKFSITTSGTLLMIPMLRLIEDDICHKHYRLPHSEKIPEMNCKVDAVQKDMAWLFGWQSLLGAIINMLVAFPYGILSDRIGRKAVLLLAYFGTVLTFSWAPLMLSFFPGVNIYFIFVGMVFGLIGGGVVVLFNNVYAIAADISTEKDRASNFVYLSVGAVLGGLIGPVSAGYLMEQYGPWLPIKLVFLFTPPIFFICALPPETLRVKAGDDGPQKPQVPLAHAVRESFANGLRELQQSMGILRNRNILLCLVPSLLASALHASHSSTLSQYVSKHFGWTLAQTSFLLSPLSFLHLGILFVLPWLSKVLTNPRGRFRCPGFGKDALLAKGSYLMIALGGFIEGCSWEIVVFLVGLSVTTFGSASWPLVRAMITEFVDQEHTSRLYALISMVDTLGSPLGGPALAWTFTVGLEKKGPWRGLPWFYVSLLAGLTWAALSLVTEPRKKAAIQLESHDEGTDGRNHDPEAEEGR</sequence>
<keyword evidence="3 6" id="KW-1133">Transmembrane helix</keyword>
<gene>
    <name evidence="8" type="ORF">CKAH01_18041</name>
</gene>
<keyword evidence="4 6" id="KW-0472">Membrane</keyword>
<reference evidence="8" key="1">
    <citation type="submission" date="2023-02" db="EMBL/GenBank/DDBJ databases">
        <title>Colletotrichum kahawae CIFC_Que2 genome sequencing and assembly.</title>
        <authorList>
            <person name="Baroncelli R."/>
        </authorList>
    </citation>
    <scope>NUCLEOTIDE SEQUENCE</scope>
    <source>
        <strain evidence="8">CIFC_Que2</strain>
    </source>
</reference>
<feature type="transmembrane region" description="Helical" evidence="6">
    <location>
        <begin position="514"/>
        <end position="534"/>
    </location>
</feature>
<evidence type="ECO:0000256" key="4">
    <source>
        <dbReference type="ARBA" id="ARBA00023136"/>
    </source>
</evidence>
<protein>
    <submittedName>
        <fullName evidence="8">Major facilitator superfamily transporter</fullName>
    </submittedName>
</protein>
<feature type="transmembrane region" description="Helical" evidence="6">
    <location>
        <begin position="276"/>
        <end position="295"/>
    </location>
</feature>
<feature type="transmembrane region" description="Helical" evidence="6">
    <location>
        <begin position="380"/>
        <end position="400"/>
    </location>
</feature>
<dbReference type="SUPFAM" id="SSF103473">
    <property type="entry name" value="MFS general substrate transporter"/>
    <property type="match status" value="1"/>
</dbReference>
<dbReference type="EMBL" id="VYYT01000279">
    <property type="protein sequence ID" value="KAK2748810.1"/>
    <property type="molecule type" value="Genomic_DNA"/>
</dbReference>